<dbReference type="InterPro" id="IPR038648">
    <property type="entry name" value="PHR_sf"/>
</dbReference>
<dbReference type="GO" id="GO:0005829">
    <property type="term" value="C:cytosol"/>
    <property type="evidence" value="ECO:0007669"/>
    <property type="project" value="TreeGrafter"/>
</dbReference>
<dbReference type="Pfam" id="PF07707">
    <property type="entry name" value="BACK"/>
    <property type="match status" value="1"/>
</dbReference>
<accession>A0A6S7J063</accession>
<proteinExistence type="predicted"/>
<evidence type="ECO:0000313" key="1">
    <source>
        <dbReference type="EMBL" id="CAB4023698.1"/>
    </source>
</evidence>
<protein>
    <submittedName>
        <fullName evidence="1">BTB POZ domain-containing 6</fullName>
    </submittedName>
</protein>
<dbReference type="InterPro" id="IPR011333">
    <property type="entry name" value="SKP1/BTB/POZ_sf"/>
</dbReference>
<keyword evidence="2" id="KW-1185">Reference proteome</keyword>
<dbReference type="Gene3D" id="2.60.120.820">
    <property type="entry name" value="PHR domain"/>
    <property type="match status" value="1"/>
</dbReference>
<name>A0A6S7J063_PARCT</name>
<dbReference type="Proteomes" id="UP001152795">
    <property type="component" value="Unassembled WGS sequence"/>
</dbReference>
<dbReference type="SMART" id="SM00875">
    <property type="entry name" value="BACK"/>
    <property type="match status" value="1"/>
</dbReference>
<dbReference type="SMART" id="SM00225">
    <property type="entry name" value="BTB"/>
    <property type="match status" value="1"/>
</dbReference>
<dbReference type="SUPFAM" id="SSF54695">
    <property type="entry name" value="POZ domain"/>
    <property type="match status" value="1"/>
</dbReference>
<dbReference type="AlphaFoldDB" id="A0A6S7J063"/>
<dbReference type="OrthoDB" id="6049320at2759"/>
<organism evidence="1 2">
    <name type="scientific">Paramuricea clavata</name>
    <name type="common">Red gorgonian</name>
    <name type="synonym">Violescent sea-whip</name>
    <dbReference type="NCBI Taxonomy" id="317549"/>
    <lineage>
        <taxon>Eukaryota</taxon>
        <taxon>Metazoa</taxon>
        <taxon>Cnidaria</taxon>
        <taxon>Anthozoa</taxon>
        <taxon>Octocorallia</taxon>
        <taxon>Malacalcyonacea</taxon>
        <taxon>Plexauridae</taxon>
        <taxon>Paramuricea</taxon>
    </lineage>
</organism>
<evidence type="ECO:0000313" key="2">
    <source>
        <dbReference type="Proteomes" id="UP001152795"/>
    </source>
</evidence>
<reference evidence="1" key="1">
    <citation type="submission" date="2020-04" db="EMBL/GenBank/DDBJ databases">
        <authorList>
            <person name="Alioto T."/>
            <person name="Alioto T."/>
            <person name="Gomez Garrido J."/>
        </authorList>
    </citation>
    <scope>NUCLEOTIDE SEQUENCE</scope>
    <source>
        <strain evidence="1">A484AB</strain>
    </source>
</reference>
<sequence>MATSQQELDWQSTKKTVLERSRHMFNNPFMSDIAFSCEGSDKKFFAHKYVLATSSAVFYAMFYGELAEKNSVVHLSDTDEESLQEFLRFLYTDECNLTTNNAVFVLYLAKKYIVPSLAEKCFEYFDANFAAENVLILLQQAIQFDENKLEEKCWDFIDLKANEVVASDGFSDINQATLVELLKREPLNLEEVDLFKAVLKWSEAECSRKGIEANAKNKRAAMGDAIYQIRFVSMTLQDFAQNVSQSGILTPEEMLLFYETFGGIEKTSEIWNMSETRAKEDILLRCCRFDCYGLHLVSKTVSTWEDTLGISFSKPVKLHGVRLLGEKGKEYKVKLEIWSWIIEKKFHSEQDNRGISQGFDVMLPLPIKVQANVPVHLKTTITGCRRTNFDARVRKTVKTNGITINFITKNDNDFDEIIFREMSK</sequence>
<dbReference type="EMBL" id="CACRXK020012631">
    <property type="protein sequence ID" value="CAB4023698.1"/>
    <property type="molecule type" value="Genomic_DNA"/>
</dbReference>
<dbReference type="Gene3D" id="3.30.710.10">
    <property type="entry name" value="Potassium Channel Kv1.1, Chain A"/>
    <property type="match status" value="1"/>
</dbReference>
<comment type="caution">
    <text evidence="1">The sequence shown here is derived from an EMBL/GenBank/DDBJ whole genome shotgun (WGS) entry which is preliminary data.</text>
</comment>
<dbReference type="PANTHER" id="PTHR45774:SF3">
    <property type="entry name" value="BTB (POZ) DOMAIN-CONTAINING 2B-RELATED"/>
    <property type="match status" value="1"/>
</dbReference>
<dbReference type="PANTHER" id="PTHR45774">
    <property type="entry name" value="BTB/POZ DOMAIN-CONTAINING"/>
    <property type="match status" value="1"/>
</dbReference>
<dbReference type="InterPro" id="IPR000210">
    <property type="entry name" value="BTB/POZ_dom"/>
</dbReference>
<dbReference type="Gene3D" id="1.25.40.420">
    <property type="match status" value="1"/>
</dbReference>
<dbReference type="GO" id="GO:0022008">
    <property type="term" value="P:neurogenesis"/>
    <property type="evidence" value="ECO:0007669"/>
    <property type="project" value="TreeGrafter"/>
</dbReference>
<gene>
    <name evidence="1" type="ORF">PACLA_8A057781</name>
</gene>
<dbReference type="Pfam" id="PF00651">
    <property type="entry name" value="BTB"/>
    <property type="match status" value="1"/>
</dbReference>
<dbReference type="InterPro" id="IPR011705">
    <property type="entry name" value="BACK"/>
</dbReference>
<dbReference type="PROSITE" id="PS50097">
    <property type="entry name" value="BTB"/>
    <property type="match status" value="1"/>
</dbReference>